<gene>
    <name evidence="1" type="ORF">T11_11781</name>
</gene>
<evidence type="ECO:0000313" key="1">
    <source>
        <dbReference type="EMBL" id="KRY63412.1"/>
    </source>
</evidence>
<organism evidence="1 2">
    <name type="scientific">Trichinella zimbabwensis</name>
    <dbReference type="NCBI Taxonomy" id="268475"/>
    <lineage>
        <taxon>Eukaryota</taxon>
        <taxon>Metazoa</taxon>
        <taxon>Ecdysozoa</taxon>
        <taxon>Nematoda</taxon>
        <taxon>Enoplea</taxon>
        <taxon>Dorylaimia</taxon>
        <taxon>Trichinellida</taxon>
        <taxon>Trichinellidae</taxon>
        <taxon>Trichinella</taxon>
    </lineage>
</organism>
<feature type="non-terminal residue" evidence="1">
    <location>
        <position position="1"/>
    </location>
</feature>
<evidence type="ECO:0000313" key="2">
    <source>
        <dbReference type="Proteomes" id="UP000055024"/>
    </source>
</evidence>
<reference evidence="1 2" key="1">
    <citation type="submission" date="2015-01" db="EMBL/GenBank/DDBJ databases">
        <title>Evolution of Trichinella species and genotypes.</title>
        <authorList>
            <person name="Korhonen P.K."/>
            <person name="Edoardo P."/>
            <person name="Giuseppe L.R."/>
            <person name="Gasser R.B."/>
        </authorList>
    </citation>
    <scope>NUCLEOTIDE SEQUENCE [LARGE SCALE GENOMIC DNA]</scope>
    <source>
        <strain evidence="1">ISS1029</strain>
    </source>
</reference>
<dbReference type="Proteomes" id="UP000055024">
    <property type="component" value="Unassembled WGS sequence"/>
</dbReference>
<sequence length="34" mass="4099">LRIFKKFLKVIFHIFPVPAGVQGQPKRLRIFEKF</sequence>
<protein>
    <submittedName>
        <fullName evidence="1">Uncharacterized protein</fullName>
    </submittedName>
</protein>
<dbReference type="AlphaFoldDB" id="A0A0V1DPP2"/>
<accession>A0A0V1DPP2</accession>
<dbReference type="EMBL" id="JYDP01008635">
    <property type="protein sequence ID" value="KRY63412.1"/>
    <property type="molecule type" value="Genomic_DNA"/>
</dbReference>
<comment type="caution">
    <text evidence="1">The sequence shown here is derived from an EMBL/GenBank/DDBJ whole genome shotgun (WGS) entry which is preliminary data.</text>
</comment>
<keyword evidence="2" id="KW-1185">Reference proteome</keyword>
<name>A0A0V1DPP2_9BILA</name>
<proteinExistence type="predicted"/>